<evidence type="ECO:0000256" key="1">
    <source>
        <dbReference type="SAM" id="MobiDB-lite"/>
    </source>
</evidence>
<organism evidence="2 3">
    <name type="scientific">Stigmatella aurantiaca</name>
    <dbReference type="NCBI Taxonomy" id="41"/>
    <lineage>
        <taxon>Bacteria</taxon>
        <taxon>Pseudomonadati</taxon>
        <taxon>Myxococcota</taxon>
        <taxon>Myxococcia</taxon>
        <taxon>Myxococcales</taxon>
        <taxon>Cystobacterineae</taxon>
        <taxon>Archangiaceae</taxon>
        <taxon>Stigmatella</taxon>
    </lineage>
</organism>
<feature type="region of interest" description="Disordered" evidence="1">
    <location>
        <begin position="183"/>
        <end position="219"/>
    </location>
</feature>
<evidence type="ECO:0000313" key="3">
    <source>
        <dbReference type="Proteomes" id="UP000182719"/>
    </source>
</evidence>
<evidence type="ECO:0000313" key="2">
    <source>
        <dbReference type="EMBL" id="SEK39272.1"/>
    </source>
</evidence>
<dbReference type="Proteomes" id="UP000182719">
    <property type="component" value="Unassembled WGS sequence"/>
</dbReference>
<dbReference type="SUPFAM" id="SSF48452">
    <property type="entry name" value="TPR-like"/>
    <property type="match status" value="1"/>
</dbReference>
<feature type="compositionally biased region" description="Polar residues" evidence="1">
    <location>
        <begin position="204"/>
        <end position="219"/>
    </location>
</feature>
<dbReference type="EMBL" id="FOAP01000001">
    <property type="protein sequence ID" value="SEK39272.1"/>
    <property type="molecule type" value="Genomic_DNA"/>
</dbReference>
<proteinExistence type="predicted"/>
<dbReference type="AlphaFoldDB" id="A0A1H7GQJ0"/>
<name>A0A1H7GQJ0_STIAU</name>
<dbReference type="InterPro" id="IPR011990">
    <property type="entry name" value="TPR-like_helical_dom_sf"/>
</dbReference>
<protein>
    <submittedName>
        <fullName evidence="2">Tetratricopeptide repeat-containing protein</fullName>
    </submittedName>
</protein>
<sequence length="320" mass="34551">MRSLLLMTLLSVSDPRLDSGEKLLAARDCEGLQALFASPDSPATGSRVPSARLLVRGASACRKQDTVLAFALTERALALAPEDAGVRTAHAESLLSVEERTDAARLLDAILREHPKDAARARLLRAQLAGQESENALAVQLASSLAHHPEYGEQARALLARHQSALQSDAEAREALAREERALAERAEEAARTPSHAPRPGSEAWSTRGTLKSGGQRTFRTRNIQAGFTYILHATGTCTPPARQGRKSKLAPPVDLFGQDFRVRIGAQEPLHLKVGLEPERNALTFRAPEDNPQLFLEDRTGARSGGPHCTISDVAVRVP</sequence>
<dbReference type="Gene3D" id="1.25.40.10">
    <property type="entry name" value="Tetratricopeptide repeat domain"/>
    <property type="match status" value="1"/>
</dbReference>
<gene>
    <name evidence="2" type="ORF">SAMN05444354_101457</name>
</gene>
<accession>A0A1H7GQJ0</accession>
<reference evidence="3" key="1">
    <citation type="submission" date="2016-10" db="EMBL/GenBank/DDBJ databases">
        <authorList>
            <person name="Varghese N."/>
            <person name="Submissions S."/>
        </authorList>
    </citation>
    <scope>NUCLEOTIDE SEQUENCE [LARGE SCALE GENOMIC DNA]</scope>
    <source>
        <strain evidence="3">DSM 17044</strain>
    </source>
</reference>
<keyword evidence="3" id="KW-1185">Reference proteome</keyword>
<dbReference type="RefSeq" id="WP_075004708.1">
    <property type="nucleotide sequence ID" value="NZ_FOAP01000001.1"/>
</dbReference>